<feature type="transmembrane region" description="Helical" evidence="1">
    <location>
        <begin position="170"/>
        <end position="188"/>
    </location>
</feature>
<keyword evidence="3" id="KW-1185">Reference proteome</keyword>
<feature type="transmembrane region" description="Helical" evidence="1">
    <location>
        <begin position="105"/>
        <end position="124"/>
    </location>
</feature>
<evidence type="ECO:0000313" key="2">
    <source>
        <dbReference type="EMBL" id="KAF2828432.1"/>
    </source>
</evidence>
<keyword evidence="1" id="KW-0812">Transmembrane</keyword>
<sequence length="200" mass="22551">MSAMQSSPVHANSTIMYTENTSDDSIATIPNVFEPFIYEQIWTDIAEPILMLDSVGIFGVQLLSVDENLRARTISLSTSDSIMVPPALMLANHSMQQPRPSRKTWLLWLLLLLVRIFVSFGRTLTNYDLQQAHYGTWTAQSSLLPVYVVELQKGRPSCSCSMKVDIADSLTYGFGLKHFLLLLLLRFLGRGYRQSSDQVE</sequence>
<reference evidence="2" key="1">
    <citation type="journal article" date="2020" name="Stud. Mycol.">
        <title>101 Dothideomycetes genomes: a test case for predicting lifestyles and emergence of pathogens.</title>
        <authorList>
            <person name="Haridas S."/>
            <person name="Albert R."/>
            <person name="Binder M."/>
            <person name="Bloem J."/>
            <person name="Labutti K."/>
            <person name="Salamov A."/>
            <person name="Andreopoulos B."/>
            <person name="Baker S."/>
            <person name="Barry K."/>
            <person name="Bills G."/>
            <person name="Bluhm B."/>
            <person name="Cannon C."/>
            <person name="Castanera R."/>
            <person name="Culley D."/>
            <person name="Daum C."/>
            <person name="Ezra D."/>
            <person name="Gonzalez J."/>
            <person name="Henrissat B."/>
            <person name="Kuo A."/>
            <person name="Liang C."/>
            <person name="Lipzen A."/>
            <person name="Lutzoni F."/>
            <person name="Magnuson J."/>
            <person name="Mondo S."/>
            <person name="Nolan M."/>
            <person name="Ohm R."/>
            <person name="Pangilinan J."/>
            <person name="Park H.-J."/>
            <person name="Ramirez L."/>
            <person name="Alfaro M."/>
            <person name="Sun H."/>
            <person name="Tritt A."/>
            <person name="Yoshinaga Y."/>
            <person name="Zwiers L.-H."/>
            <person name="Turgeon B."/>
            <person name="Goodwin S."/>
            <person name="Spatafora J."/>
            <person name="Crous P."/>
            <person name="Grigoriev I."/>
        </authorList>
    </citation>
    <scope>NUCLEOTIDE SEQUENCE</scope>
    <source>
        <strain evidence="2">CBS 113818</strain>
    </source>
</reference>
<keyword evidence="1" id="KW-1133">Transmembrane helix</keyword>
<dbReference type="EMBL" id="MU006222">
    <property type="protein sequence ID" value="KAF2828432.1"/>
    <property type="molecule type" value="Genomic_DNA"/>
</dbReference>
<keyword evidence="1" id="KW-0472">Membrane</keyword>
<protein>
    <submittedName>
        <fullName evidence="2">Uncharacterized protein</fullName>
    </submittedName>
</protein>
<dbReference type="AlphaFoldDB" id="A0A6A7A551"/>
<dbReference type="Proteomes" id="UP000799424">
    <property type="component" value="Unassembled WGS sequence"/>
</dbReference>
<evidence type="ECO:0000256" key="1">
    <source>
        <dbReference type="SAM" id="Phobius"/>
    </source>
</evidence>
<evidence type="ECO:0000313" key="3">
    <source>
        <dbReference type="Proteomes" id="UP000799424"/>
    </source>
</evidence>
<accession>A0A6A7A551</accession>
<gene>
    <name evidence="2" type="ORF">CC86DRAFT_193186</name>
</gene>
<proteinExistence type="predicted"/>
<name>A0A6A7A551_9PLEO</name>
<organism evidence="2 3">
    <name type="scientific">Ophiobolus disseminans</name>
    <dbReference type="NCBI Taxonomy" id="1469910"/>
    <lineage>
        <taxon>Eukaryota</taxon>
        <taxon>Fungi</taxon>
        <taxon>Dikarya</taxon>
        <taxon>Ascomycota</taxon>
        <taxon>Pezizomycotina</taxon>
        <taxon>Dothideomycetes</taxon>
        <taxon>Pleosporomycetidae</taxon>
        <taxon>Pleosporales</taxon>
        <taxon>Pleosporineae</taxon>
        <taxon>Phaeosphaeriaceae</taxon>
        <taxon>Ophiobolus</taxon>
    </lineage>
</organism>